<proteinExistence type="predicted"/>
<feature type="repeat" description="WD" evidence="5">
    <location>
        <begin position="325"/>
        <end position="360"/>
    </location>
</feature>
<keyword evidence="3" id="KW-0677">Repeat</keyword>
<dbReference type="PRINTS" id="PR00320">
    <property type="entry name" value="GPROTEINBRPT"/>
</dbReference>
<protein>
    <recommendedName>
        <fullName evidence="8">Anaphase-promoting complex subunit 4 WD40 domain-containing protein</fullName>
    </recommendedName>
</protein>
<keyword evidence="2" id="KW-0507">mRNA processing</keyword>
<sequence>MDVLSKRKIEDEGSGSLVVSKKARKEDAGAIIEFQAGDVKDGRLSSLTAPTMQLIGHESEVHGLDFSPDGNTLASCSFDRTIVLWNVRDEECAATAIMRGHKSSISDIKWLQAGEYVVTASADKTAALWDAVTTQRIKQFKGHSSYVNAVAVSRREISEPWKIATASDDRTARVWDKRVKGRKSTHTLEHAYQLLALDFGSNENQLYTGGIDNNVYAWDLRKPEKEVMRLAGHTNTITGLSVNRTGTHLVTNAMDNVCKVWDIRPYVEGGDGNRLTMNLTGHQIQVEKNLVRCAWAPDGTTVACGSGDRMVWVWNGVSGEVLYKLPGHRGSVNDVAFHPTEPIIGSASSDKTIFLGEIRL</sequence>
<accession>A0AAV8UVJ7</accession>
<evidence type="ECO:0000256" key="3">
    <source>
        <dbReference type="ARBA" id="ARBA00022737"/>
    </source>
</evidence>
<dbReference type="AlphaFoldDB" id="A0AAV8UVJ7"/>
<dbReference type="CDD" id="cd00200">
    <property type="entry name" value="WD40"/>
    <property type="match status" value="1"/>
</dbReference>
<feature type="repeat" description="WD" evidence="5">
    <location>
        <begin position="140"/>
        <end position="176"/>
    </location>
</feature>
<reference evidence="6 7" key="1">
    <citation type="journal article" date="2023" name="Nat. Commun.">
        <title>Origin of minicircular mitochondrial genomes in red algae.</title>
        <authorList>
            <person name="Lee Y."/>
            <person name="Cho C.H."/>
            <person name="Lee Y.M."/>
            <person name="Park S.I."/>
            <person name="Yang J.H."/>
            <person name="West J.A."/>
            <person name="Bhattacharya D."/>
            <person name="Yoon H.S."/>
        </authorList>
    </citation>
    <scope>NUCLEOTIDE SEQUENCE [LARGE SCALE GENOMIC DNA]</scope>
    <source>
        <strain evidence="6 7">CCMP1338</strain>
        <tissue evidence="6">Whole cell</tissue>
    </source>
</reference>
<dbReference type="InterPro" id="IPR015943">
    <property type="entry name" value="WD40/YVTN_repeat-like_dom_sf"/>
</dbReference>
<dbReference type="GO" id="GO:0071013">
    <property type="term" value="C:catalytic step 2 spliceosome"/>
    <property type="evidence" value="ECO:0007669"/>
    <property type="project" value="TreeGrafter"/>
</dbReference>
<evidence type="ECO:0000313" key="6">
    <source>
        <dbReference type="EMBL" id="KAJ8905282.1"/>
    </source>
</evidence>
<evidence type="ECO:0008006" key="8">
    <source>
        <dbReference type="Google" id="ProtNLM"/>
    </source>
</evidence>
<dbReference type="GO" id="GO:0003723">
    <property type="term" value="F:RNA binding"/>
    <property type="evidence" value="ECO:0007669"/>
    <property type="project" value="TreeGrafter"/>
</dbReference>
<dbReference type="InterPro" id="IPR019775">
    <property type="entry name" value="WD40_repeat_CS"/>
</dbReference>
<name>A0AAV8UVJ7_9RHOD</name>
<dbReference type="InterPro" id="IPR001680">
    <property type="entry name" value="WD40_rpt"/>
</dbReference>
<dbReference type="PROSITE" id="PS50082">
    <property type="entry name" value="WD_REPEATS_2"/>
    <property type="match status" value="7"/>
</dbReference>
<dbReference type="PROSITE" id="PS50294">
    <property type="entry name" value="WD_REPEATS_REGION"/>
    <property type="match status" value="5"/>
</dbReference>
<feature type="repeat" description="WD" evidence="5">
    <location>
        <begin position="98"/>
        <end position="139"/>
    </location>
</feature>
<feature type="repeat" description="WD" evidence="5">
    <location>
        <begin position="230"/>
        <end position="264"/>
    </location>
</feature>
<keyword evidence="7" id="KW-1185">Reference proteome</keyword>
<dbReference type="PROSITE" id="PS00678">
    <property type="entry name" value="WD_REPEATS_1"/>
    <property type="match status" value="2"/>
</dbReference>
<dbReference type="InterPro" id="IPR052234">
    <property type="entry name" value="U5_snRNP_Component"/>
</dbReference>
<dbReference type="Gene3D" id="2.130.10.10">
    <property type="entry name" value="YVTN repeat-like/Quinoprotein amine dehydrogenase"/>
    <property type="match status" value="1"/>
</dbReference>
<keyword evidence="4" id="KW-0508">mRNA splicing</keyword>
<evidence type="ECO:0000256" key="2">
    <source>
        <dbReference type="ARBA" id="ARBA00022664"/>
    </source>
</evidence>
<dbReference type="SUPFAM" id="SSF50978">
    <property type="entry name" value="WD40 repeat-like"/>
    <property type="match status" value="1"/>
</dbReference>
<comment type="caution">
    <text evidence="6">The sequence shown here is derived from an EMBL/GenBank/DDBJ whole genome shotgun (WGS) entry which is preliminary data.</text>
</comment>
<feature type="repeat" description="WD" evidence="5">
    <location>
        <begin position="294"/>
        <end position="324"/>
    </location>
</feature>
<evidence type="ECO:0000313" key="7">
    <source>
        <dbReference type="Proteomes" id="UP001157974"/>
    </source>
</evidence>
<feature type="repeat" description="WD" evidence="5">
    <location>
        <begin position="54"/>
        <end position="95"/>
    </location>
</feature>
<dbReference type="Proteomes" id="UP001157974">
    <property type="component" value="Unassembled WGS sequence"/>
</dbReference>
<evidence type="ECO:0000256" key="4">
    <source>
        <dbReference type="ARBA" id="ARBA00023187"/>
    </source>
</evidence>
<dbReference type="Pfam" id="PF00400">
    <property type="entry name" value="WD40"/>
    <property type="match status" value="7"/>
</dbReference>
<gene>
    <name evidence="6" type="ORF">NDN08_001789</name>
</gene>
<dbReference type="GO" id="GO:0008380">
    <property type="term" value="P:RNA splicing"/>
    <property type="evidence" value="ECO:0007669"/>
    <property type="project" value="UniProtKB-KW"/>
</dbReference>
<dbReference type="InterPro" id="IPR020472">
    <property type="entry name" value="WD40_PAC1"/>
</dbReference>
<organism evidence="6 7">
    <name type="scientific">Rhodosorus marinus</name>
    <dbReference type="NCBI Taxonomy" id="101924"/>
    <lineage>
        <taxon>Eukaryota</taxon>
        <taxon>Rhodophyta</taxon>
        <taxon>Stylonematophyceae</taxon>
        <taxon>Stylonematales</taxon>
        <taxon>Stylonemataceae</taxon>
        <taxon>Rhodosorus</taxon>
    </lineage>
</organism>
<dbReference type="InterPro" id="IPR036322">
    <property type="entry name" value="WD40_repeat_dom_sf"/>
</dbReference>
<dbReference type="PANTHER" id="PTHR44006:SF1">
    <property type="entry name" value="U5 SMALL NUCLEAR RIBONUCLEOPROTEIN 40 KDA PROTEIN"/>
    <property type="match status" value="1"/>
</dbReference>
<evidence type="ECO:0000256" key="5">
    <source>
        <dbReference type="PROSITE-ProRule" id="PRU00221"/>
    </source>
</evidence>
<dbReference type="GO" id="GO:0006397">
    <property type="term" value="P:mRNA processing"/>
    <property type="evidence" value="ECO:0007669"/>
    <property type="project" value="UniProtKB-KW"/>
</dbReference>
<dbReference type="PANTHER" id="PTHR44006">
    <property type="entry name" value="U5 SMALL NUCLEAR RIBONUCLEOPROTEIN 40 KDA PROTEIN"/>
    <property type="match status" value="1"/>
</dbReference>
<dbReference type="SMART" id="SM00320">
    <property type="entry name" value="WD40"/>
    <property type="match status" value="7"/>
</dbReference>
<dbReference type="EMBL" id="JAMWBK010000005">
    <property type="protein sequence ID" value="KAJ8905282.1"/>
    <property type="molecule type" value="Genomic_DNA"/>
</dbReference>
<feature type="repeat" description="WD" evidence="5">
    <location>
        <begin position="187"/>
        <end position="228"/>
    </location>
</feature>
<keyword evidence="1 5" id="KW-0853">WD repeat</keyword>
<evidence type="ECO:0000256" key="1">
    <source>
        <dbReference type="ARBA" id="ARBA00022574"/>
    </source>
</evidence>